<sequence length="175" mass="19161">MPPPVHTAAGIGIALLLGAAPLAGHAQSHYVDVPVVEVEPLLRTVTDRIPHERCYDERVKLLYAGPHSPTPGLVGALVGGSVAGALGHNSRKQPLIAGMGALVGASIGTDMAHRHNARARYLTERRCEVDYELRDRREVSGYRVAYRYGDSIYHTRMDYRPGDTIRLRVDLQPVH</sequence>
<keyword evidence="4" id="KW-1185">Reference proteome</keyword>
<accession>A0A939DGV8</accession>
<comment type="caution">
    <text evidence="3">The sequence shown here is derived from an EMBL/GenBank/DDBJ whole genome shotgun (WGS) entry which is preliminary data.</text>
</comment>
<comment type="subcellular location">
    <subcellularLocation>
        <location evidence="1">Membrane</location>
    </subcellularLocation>
</comment>
<dbReference type="PANTHER" id="PTHR35603:SF2">
    <property type="entry name" value="OUTER MEMBRANE LIPOPROTEIN"/>
    <property type="match status" value="1"/>
</dbReference>
<name>A0A939DGV8_9GAMM</name>
<dbReference type="EMBL" id="JAFKCZ010000010">
    <property type="protein sequence ID" value="MBN7797844.1"/>
    <property type="molecule type" value="Genomic_DNA"/>
</dbReference>
<organism evidence="3 4">
    <name type="scientific">Parahaliea mediterranea</name>
    <dbReference type="NCBI Taxonomy" id="651086"/>
    <lineage>
        <taxon>Bacteria</taxon>
        <taxon>Pseudomonadati</taxon>
        <taxon>Pseudomonadota</taxon>
        <taxon>Gammaproteobacteria</taxon>
        <taxon>Cellvibrionales</taxon>
        <taxon>Halieaceae</taxon>
        <taxon>Parahaliea</taxon>
    </lineage>
</organism>
<evidence type="ECO:0000256" key="1">
    <source>
        <dbReference type="ARBA" id="ARBA00004370"/>
    </source>
</evidence>
<dbReference type="Proteomes" id="UP000664303">
    <property type="component" value="Unassembled WGS sequence"/>
</dbReference>
<proteinExistence type="predicted"/>
<dbReference type="AlphaFoldDB" id="A0A939DGV8"/>
<protein>
    <recommendedName>
        <fullName evidence="5">Glycine zipper 2TM domain-containing protein</fullName>
    </recommendedName>
</protein>
<reference evidence="3" key="1">
    <citation type="submission" date="2021-02" db="EMBL/GenBank/DDBJ databases">
        <title>PHA producing bacteria isolated from coastal sediment in Guangdong, Shenzhen.</title>
        <authorList>
            <person name="Zheng W."/>
            <person name="Yu S."/>
            <person name="Huang Y."/>
        </authorList>
    </citation>
    <scope>NUCLEOTIDE SEQUENCE</scope>
    <source>
        <strain evidence="3">TN14-10</strain>
    </source>
</reference>
<evidence type="ECO:0000313" key="4">
    <source>
        <dbReference type="Proteomes" id="UP000664303"/>
    </source>
</evidence>
<keyword evidence="2" id="KW-0472">Membrane</keyword>
<evidence type="ECO:0008006" key="5">
    <source>
        <dbReference type="Google" id="ProtNLM"/>
    </source>
</evidence>
<evidence type="ECO:0000256" key="2">
    <source>
        <dbReference type="ARBA" id="ARBA00023136"/>
    </source>
</evidence>
<dbReference type="RefSeq" id="WP_206561290.1">
    <property type="nucleotide sequence ID" value="NZ_JAFKCZ010000010.1"/>
</dbReference>
<dbReference type="GO" id="GO:0016020">
    <property type="term" value="C:membrane"/>
    <property type="evidence" value="ECO:0007669"/>
    <property type="project" value="UniProtKB-SubCell"/>
</dbReference>
<evidence type="ECO:0000313" key="3">
    <source>
        <dbReference type="EMBL" id="MBN7797844.1"/>
    </source>
</evidence>
<dbReference type="PANTHER" id="PTHR35603">
    <property type="match status" value="1"/>
</dbReference>
<dbReference type="InterPro" id="IPR051407">
    <property type="entry name" value="Bact_OM_lipoprot/Surf_antigen"/>
</dbReference>
<gene>
    <name evidence="3" type="ORF">JYP50_14635</name>
</gene>